<dbReference type="CDD" id="cd00570">
    <property type="entry name" value="GST_N_family"/>
    <property type="match status" value="1"/>
</dbReference>
<dbReference type="Gene3D" id="1.20.1050.10">
    <property type="match status" value="1"/>
</dbReference>
<proteinExistence type="predicted"/>
<dbReference type="Pfam" id="PF25907">
    <property type="entry name" value="DUF7962"/>
    <property type="match status" value="1"/>
</dbReference>
<organism evidence="2 3">
    <name type="scientific">Orbilia blumenaviensis</name>
    <dbReference type="NCBI Taxonomy" id="1796055"/>
    <lineage>
        <taxon>Eukaryota</taxon>
        <taxon>Fungi</taxon>
        <taxon>Dikarya</taxon>
        <taxon>Ascomycota</taxon>
        <taxon>Pezizomycotina</taxon>
        <taxon>Orbiliomycetes</taxon>
        <taxon>Orbiliales</taxon>
        <taxon>Orbiliaceae</taxon>
        <taxon>Orbilia</taxon>
    </lineage>
</organism>
<sequence>MGSDLPIVLYHYVFSPVARRVVWYLALRNIPYSQCYQPPILPRPDIAQLGISYRRIPLLSIGRDVYLDSRLIIRKLEELYPPSAAHPSISATTGDQKAIERLLDFLMTDSGIFRNATQILPTNLPAFKDPAFLKDRAELMGIVPGKTPPPQPTPAPNGKLRKPTAAAEVRDAMELLETTLLADGRNWLLKTDTPTLADIEAVWVFKWLTTMPGAFPADTITTQQFPKVFAWMDRFSKVVDAKAKEYPVEKIKGDAAASKILNAGYAEPEGGVEAEAVATVQGLKRGDVVSVYPTDSGFNHKEKGTLVGLNSKEVVIEVEGKNGKVRVHAPRHGFAVEKFVEKASL</sequence>
<dbReference type="InterPro" id="IPR004045">
    <property type="entry name" value="Glutathione_S-Trfase_N"/>
</dbReference>
<dbReference type="CDD" id="cd00299">
    <property type="entry name" value="GST_C_family"/>
    <property type="match status" value="1"/>
</dbReference>
<comment type="caution">
    <text evidence="2">The sequence shown here is derived from an EMBL/GenBank/DDBJ whole genome shotgun (WGS) entry which is preliminary data.</text>
</comment>
<evidence type="ECO:0000259" key="1">
    <source>
        <dbReference type="PROSITE" id="PS50405"/>
    </source>
</evidence>
<feature type="domain" description="GST C-terminal" evidence="1">
    <location>
        <begin position="92"/>
        <end position="260"/>
    </location>
</feature>
<dbReference type="InterPro" id="IPR058268">
    <property type="entry name" value="DUF7962"/>
</dbReference>
<dbReference type="InterPro" id="IPR010987">
    <property type="entry name" value="Glutathione-S-Trfase_C-like"/>
</dbReference>
<name>A0AAV9UT87_9PEZI</name>
<dbReference type="InterPro" id="IPR036282">
    <property type="entry name" value="Glutathione-S-Trfase_C_sf"/>
</dbReference>
<dbReference type="EMBL" id="JAVHNS010000007">
    <property type="protein sequence ID" value="KAK6349152.1"/>
    <property type="molecule type" value="Genomic_DNA"/>
</dbReference>
<evidence type="ECO:0000313" key="2">
    <source>
        <dbReference type="EMBL" id="KAK6349152.1"/>
    </source>
</evidence>
<keyword evidence="3" id="KW-1185">Reference proteome</keyword>
<dbReference type="Gene3D" id="3.40.30.110">
    <property type="match status" value="2"/>
</dbReference>
<dbReference type="Pfam" id="PF13417">
    <property type="entry name" value="GST_N_3"/>
    <property type="match status" value="1"/>
</dbReference>
<reference evidence="2 3" key="1">
    <citation type="submission" date="2019-10" db="EMBL/GenBank/DDBJ databases">
        <authorList>
            <person name="Palmer J.M."/>
        </authorList>
    </citation>
    <scope>NUCLEOTIDE SEQUENCE [LARGE SCALE GENOMIC DNA]</scope>
    <source>
        <strain evidence="2 3">TWF730</strain>
    </source>
</reference>
<dbReference type="InterPro" id="IPR036249">
    <property type="entry name" value="Thioredoxin-like_sf"/>
</dbReference>
<dbReference type="Proteomes" id="UP001373714">
    <property type="component" value="Unassembled WGS sequence"/>
</dbReference>
<dbReference type="SUPFAM" id="SSF52833">
    <property type="entry name" value="Thioredoxin-like"/>
    <property type="match status" value="1"/>
</dbReference>
<accession>A0AAV9UT87</accession>
<dbReference type="AlphaFoldDB" id="A0AAV9UT87"/>
<gene>
    <name evidence="2" type="ORF">TWF730_009906</name>
</gene>
<dbReference type="PROSITE" id="PS50405">
    <property type="entry name" value="GST_CTER"/>
    <property type="match status" value="1"/>
</dbReference>
<dbReference type="SUPFAM" id="SSF47616">
    <property type="entry name" value="GST C-terminal domain-like"/>
    <property type="match status" value="1"/>
</dbReference>
<evidence type="ECO:0000313" key="3">
    <source>
        <dbReference type="Proteomes" id="UP001373714"/>
    </source>
</evidence>
<protein>
    <recommendedName>
        <fullName evidence="1">GST C-terminal domain-containing protein</fullName>
    </recommendedName>
</protein>